<dbReference type="AlphaFoldDB" id="A0A2R5EHH1"/>
<comment type="caution">
    <text evidence="3">The sequence shown here is derived from an EMBL/GenBank/DDBJ whole genome shotgun (WGS) entry which is preliminary data.</text>
</comment>
<keyword evidence="2" id="KW-0732">Signal</keyword>
<reference evidence="3 4" key="1">
    <citation type="submission" date="2017-08" db="EMBL/GenBank/DDBJ databases">
        <title>Substantial Increase in Enzyme Production by Combined Drug-Resistance Mutations in Paenibacillus agaridevorans.</title>
        <authorList>
            <person name="Tanaka Y."/>
            <person name="Funane K."/>
            <person name="Hosaka T."/>
            <person name="Shiwa Y."/>
            <person name="Fujita N."/>
            <person name="Miyazaki T."/>
            <person name="Yoshikawa H."/>
            <person name="Murakami K."/>
            <person name="Kasahara K."/>
            <person name="Inaoka T."/>
            <person name="Hiraga Y."/>
            <person name="Ochi K."/>
        </authorList>
    </citation>
    <scope>NUCLEOTIDE SEQUENCE [LARGE SCALE GENOMIC DNA]</scope>
    <source>
        <strain evidence="3 4">T-3040</strain>
    </source>
</reference>
<accession>A0A2R5EHH1</accession>
<organism evidence="3 4">
    <name type="scientific">Paenibacillus agaridevorans</name>
    <dbReference type="NCBI Taxonomy" id="171404"/>
    <lineage>
        <taxon>Bacteria</taxon>
        <taxon>Bacillati</taxon>
        <taxon>Bacillota</taxon>
        <taxon>Bacilli</taxon>
        <taxon>Bacillales</taxon>
        <taxon>Paenibacillaceae</taxon>
        <taxon>Paenibacillus</taxon>
    </lineage>
</organism>
<feature type="compositionally biased region" description="Polar residues" evidence="1">
    <location>
        <begin position="22"/>
        <end position="44"/>
    </location>
</feature>
<feature type="signal peptide" evidence="2">
    <location>
        <begin position="1"/>
        <end position="19"/>
    </location>
</feature>
<gene>
    <name evidence="3" type="ORF">PAT3040_00445</name>
</gene>
<feature type="region of interest" description="Disordered" evidence="1">
    <location>
        <begin position="22"/>
        <end position="52"/>
    </location>
</feature>
<protein>
    <recommendedName>
        <fullName evidence="5">ABC transporter substrate-binding protein</fullName>
    </recommendedName>
</protein>
<dbReference type="SUPFAM" id="SSF53850">
    <property type="entry name" value="Periplasmic binding protein-like II"/>
    <property type="match status" value="1"/>
</dbReference>
<dbReference type="Gene3D" id="3.40.190.10">
    <property type="entry name" value="Periplasmic binding protein-like II"/>
    <property type="match status" value="1"/>
</dbReference>
<evidence type="ECO:0000313" key="3">
    <source>
        <dbReference type="EMBL" id="GBG05957.1"/>
    </source>
</evidence>
<name>A0A2R5EHH1_9BACL</name>
<dbReference type="InterPro" id="IPR006059">
    <property type="entry name" value="SBP"/>
</dbReference>
<proteinExistence type="predicted"/>
<evidence type="ECO:0000256" key="2">
    <source>
        <dbReference type="SAM" id="SignalP"/>
    </source>
</evidence>
<evidence type="ECO:0000256" key="1">
    <source>
        <dbReference type="SAM" id="MobiDB-lite"/>
    </source>
</evidence>
<feature type="chain" id="PRO_5039273611" description="ABC transporter substrate-binding protein" evidence="2">
    <location>
        <begin position="20"/>
        <end position="462"/>
    </location>
</feature>
<evidence type="ECO:0000313" key="4">
    <source>
        <dbReference type="Proteomes" id="UP000245202"/>
    </source>
</evidence>
<dbReference type="EMBL" id="BDQX01000036">
    <property type="protein sequence ID" value="GBG05957.1"/>
    <property type="molecule type" value="Genomic_DNA"/>
</dbReference>
<dbReference type="InterPro" id="IPR050490">
    <property type="entry name" value="Bact_solute-bd_prot1"/>
</dbReference>
<dbReference type="Proteomes" id="UP000245202">
    <property type="component" value="Unassembled WGS sequence"/>
</dbReference>
<dbReference type="PANTHER" id="PTHR43649">
    <property type="entry name" value="ARABINOSE-BINDING PROTEIN-RELATED"/>
    <property type="match status" value="1"/>
</dbReference>
<evidence type="ECO:0008006" key="5">
    <source>
        <dbReference type="Google" id="ProtNLM"/>
    </source>
</evidence>
<sequence>MKKLIVITILGIMAVSLSACTGSDNTPSPTKSSQPDQGQSQTPAPSKGLEPLDDKQKTIVISTLAATDFYKRAKEKYEKLHPNTTIELKEFDSGSGGLMSNSAVEKYIKQTTTEVLSGKGADLFTLRVIELPIDNYVNKKAFVNLDEWMQRDSAFDPNQYQTNILEGSKMNGGSYILPLEYSLEVLFGDAEAFNNAGITFNDKSWTWSDFADIGKQIKGKDSSRFVLGNIAPEEMINNMVSDSYSQLIDGVDGTATFDSPMFIDMLEQVKALYEDKILKSDYADNSSFQYSSVYSPSDYLMRLGLYYPDGNGKVYQKPNSSAQKSGISFEPLDQIAMNANSKVQRDAWEFMKFLLSEEMQSYSANSDQPSFSINKVINEKIIEDLKSKEVLQDPAKGNVKIKAEDLETISTLLSAPAIRNMGYESTVQKIINEETKAFFSGQKPADAVAKLIQNRVVTYLNE</sequence>
<dbReference type="PANTHER" id="PTHR43649:SF12">
    <property type="entry name" value="DIACETYLCHITOBIOSE BINDING PROTEIN DASA"/>
    <property type="match status" value="1"/>
</dbReference>
<dbReference type="RefSeq" id="WP_108991382.1">
    <property type="nucleotide sequence ID" value="NZ_BDQX01000036.1"/>
</dbReference>
<keyword evidence="4" id="KW-1185">Reference proteome</keyword>
<dbReference type="Pfam" id="PF01547">
    <property type="entry name" value="SBP_bac_1"/>
    <property type="match status" value="1"/>
</dbReference>
<dbReference type="PROSITE" id="PS51257">
    <property type="entry name" value="PROKAR_LIPOPROTEIN"/>
    <property type="match status" value="1"/>
</dbReference>